<dbReference type="Proteomes" id="UP000789525">
    <property type="component" value="Unassembled WGS sequence"/>
</dbReference>
<feature type="non-terminal residue" evidence="1">
    <location>
        <position position="167"/>
    </location>
</feature>
<proteinExistence type="predicted"/>
<protein>
    <submittedName>
        <fullName evidence="1">3399_t:CDS:1</fullName>
    </submittedName>
</protein>
<feature type="non-terminal residue" evidence="1">
    <location>
        <position position="1"/>
    </location>
</feature>
<name>A0ACA9PLN8_9GLOM</name>
<reference evidence="1" key="1">
    <citation type="submission" date="2021-06" db="EMBL/GenBank/DDBJ databases">
        <authorList>
            <person name="Kallberg Y."/>
            <person name="Tangrot J."/>
            <person name="Rosling A."/>
        </authorList>
    </citation>
    <scope>NUCLEOTIDE SEQUENCE</scope>
    <source>
        <strain evidence="1">CL356</strain>
    </source>
</reference>
<organism evidence="1 2">
    <name type="scientific">Acaulospora colombiana</name>
    <dbReference type="NCBI Taxonomy" id="27376"/>
    <lineage>
        <taxon>Eukaryota</taxon>
        <taxon>Fungi</taxon>
        <taxon>Fungi incertae sedis</taxon>
        <taxon>Mucoromycota</taxon>
        <taxon>Glomeromycotina</taxon>
        <taxon>Glomeromycetes</taxon>
        <taxon>Diversisporales</taxon>
        <taxon>Acaulosporaceae</taxon>
        <taxon>Acaulospora</taxon>
    </lineage>
</organism>
<comment type="caution">
    <text evidence="1">The sequence shown here is derived from an EMBL/GenBank/DDBJ whole genome shotgun (WGS) entry which is preliminary data.</text>
</comment>
<evidence type="ECO:0000313" key="2">
    <source>
        <dbReference type="Proteomes" id="UP000789525"/>
    </source>
</evidence>
<accession>A0ACA9PLN8</accession>
<dbReference type="EMBL" id="CAJVPT010035877">
    <property type="protein sequence ID" value="CAG8712724.1"/>
    <property type="molecule type" value="Genomic_DNA"/>
</dbReference>
<gene>
    <name evidence="1" type="ORF">ACOLOM_LOCUS10752</name>
</gene>
<evidence type="ECO:0000313" key="1">
    <source>
        <dbReference type="EMBL" id="CAG8712724.1"/>
    </source>
</evidence>
<keyword evidence="2" id="KW-1185">Reference proteome</keyword>
<sequence>ERVVEEPTREPIQDHIMDNDKKEATEMEVTKVEEPIQVHDKVDQTDKEEEKAVELESKLGLMTLVIQYTLDLNEYAFLLPVHYRKTRVKEAGAYDLLIATPRLGAGAAFSKPISRYIRRFYRLINLVVDDGLGDLGRPDLWDGHSRLEVKHQPGGPEISLGTSVLRS</sequence>